<evidence type="ECO:0000256" key="8">
    <source>
        <dbReference type="ARBA" id="ARBA00022840"/>
    </source>
</evidence>
<evidence type="ECO:0000256" key="1">
    <source>
        <dbReference type="ARBA" id="ARBA00006847"/>
    </source>
</evidence>
<reference evidence="11" key="1">
    <citation type="submission" date="2022-10" db="EMBL/GenBank/DDBJ databases">
        <title>The complete genomes of actinobacterial strains from the NBC collection.</title>
        <authorList>
            <person name="Joergensen T.S."/>
            <person name="Alvarez Arevalo M."/>
            <person name="Sterndorff E.B."/>
            <person name="Faurdal D."/>
            <person name="Vuksanovic O."/>
            <person name="Mourched A.-S."/>
            <person name="Charusanti P."/>
            <person name="Shaw S."/>
            <person name="Blin K."/>
            <person name="Weber T."/>
        </authorList>
    </citation>
    <scope>NUCLEOTIDE SEQUENCE</scope>
    <source>
        <strain evidence="11">NBC_00008</strain>
    </source>
</reference>
<dbReference type="AlphaFoldDB" id="A0AAU2VK32"/>
<dbReference type="CDD" id="cd09641">
    <property type="entry name" value="Cas3''_I"/>
    <property type="match status" value="1"/>
</dbReference>
<evidence type="ECO:0000256" key="2">
    <source>
        <dbReference type="ARBA" id="ARBA00009046"/>
    </source>
</evidence>
<dbReference type="NCBIfam" id="TIGR01587">
    <property type="entry name" value="cas3_core"/>
    <property type="match status" value="1"/>
</dbReference>
<comment type="similarity">
    <text evidence="1">In the N-terminal section; belongs to the CRISPR-associated nuclease Cas3-HD family.</text>
</comment>
<dbReference type="EMBL" id="CP108313">
    <property type="protein sequence ID" value="WTW67858.1"/>
    <property type="molecule type" value="Genomic_DNA"/>
</dbReference>
<evidence type="ECO:0000256" key="7">
    <source>
        <dbReference type="ARBA" id="ARBA00022806"/>
    </source>
</evidence>
<dbReference type="Pfam" id="PF22590">
    <property type="entry name" value="Cas3-like_C_2"/>
    <property type="match status" value="1"/>
</dbReference>
<keyword evidence="5" id="KW-0547">Nucleotide-binding</keyword>
<keyword evidence="9" id="KW-0051">Antiviral defense</keyword>
<evidence type="ECO:0000256" key="4">
    <source>
        <dbReference type="ARBA" id="ARBA00022723"/>
    </source>
</evidence>
<dbReference type="GO" id="GO:0046872">
    <property type="term" value="F:metal ion binding"/>
    <property type="evidence" value="ECO:0007669"/>
    <property type="project" value="UniProtKB-KW"/>
</dbReference>
<dbReference type="Gene3D" id="1.10.3210.30">
    <property type="match status" value="1"/>
</dbReference>
<feature type="domain" description="HD Cas3-type" evidence="10">
    <location>
        <begin position="25"/>
        <end position="231"/>
    </location>
</feature>
<dbReference type="InterPro" id="IPR027417">
    <property type="entry name" value="P-loop_NTPase"/>
</dbReference>
<evidence type="ECO:0000313" key="11">
    <source>
        <dbReference type="EMBL" id="WTW67858.1"/>
    </source>
</evidence>
<proteinExistence type="inferred from homology"/>
<name>A0AAU2VK32_9ACTN</name>
<keyword evidence="3" id="KW-0540">Nuclease</keyword>
<dbReference type="CDD" id="cd17930">
    <property type="entry name" value="DEXHc_cas3"/>
    <property type="match status" value="1"/>
</dbReference>
<dbReference type="GO" id="GO:0051607">
    <property type="term" value="P:defense response to virus"/>
    <property type="evidence" value="ECO:0007669"/>
    <property type="project" value="UniProtKB-KW"/>
</dbReference>
<dbReference type="PROSITE" id="PS51643">
    <property type="entry name" value="HD_CAS3"/>
    <property type="match status" value="1"/>
</dbReference>
<dbReference type="GO" id="GO:0004386">
    <property type="term" value="F:helicase activity"/>
    <property type="evidence" value="ECO:0007669"/>
    <property type="project" value="UniProtKB-KW"/>
</dbReference>
<keyword evidence="8" id="KW-0067">ATP-binding</keyword>
<comment type="similarity">
    <text evidence="2">In the central section; belongs to the CRISPR-associated helicase Cas3 family.</text>
</comment>
<sequence length="958" mass="101391">MMKRDEAGASGHCGLDVRMWGKESGLSRPYPVMCHLLDTGAVFQELWDVVLSDETRTAIAGALGLSEVEARTVVSFWAALHDIGKITPPFQAQVPTCYKSVSDDPAYISAPGAEEERAFRHEIASHWALNGLFEGAGYPGGERLLHRSVSHQVAQLLGGHHGLFGGVLKAKESARASAYNPGLGMQGWARQRRAHFEELRRAMGAFAVPRGGLPAGLAVVVSGLVVVADWLASQTSAIEPRIPGPGWLGTPEQTDAHWQGAVGAAAEWVRAARLGRTRFSSGEFGDIFPFAPNSLQRDLAEHLPAMVTERGAGLVLVTAPTGDGKTEAALFAASLLGRAAGARGVYFALPTMGTADAMLPRVEAFASRALSGERALMLLHSLAWLTSPGSRDSTAALDTPHGQGAGSISTGRETAVEADGWLRGPKRGLLAPLGVGTIDQALSAVLPLRYNALRLFGLSDKVFVVDEAHAYGPWMHQLLLRLLEWLGAMGAPVVLLSATLTGRSAGSLVDAYRRGAGFREPSQAAPRYPGWLFASGVSGEVSAARSVASDRARTLRVSRRPVVWDTSDPAGGPVRVGGRRAALREVLAPVAAQGGTALMCCTTVAEAQQTYRDVCAAFPELASRSGGVRLLHSRYPADVRAAITAQAEAAYGKPGKGEVSVRPGSVLVATQVVEQSLDFDFDFDLVVSDLAPLAQLLQRAGRGRRHPRGPLGRPGWAAAEDEPELVVLDPLAGPDGSVPRAWGSVYDAGLLVRTSQILGDCAQDGIAVPGDVQRLVDKVYEEDFVDRLDEAALQELARLDEERVAGEAAERHLAKWTSICAPVDVKGDLSKLSLRETGVSEELLTTRLGADTGRVLCLYAQADGAATLDPEGKTPAPAGGRNGLGAAELVAVAQRVAPVPGRWLRGGEPGATVPEQWGTHPLLRDLAVLSMRPLGEEGWACRHGRFTISISEVGLEIE</sequence>
<dbReference type="InterPro" id="IPR006483">
    <property type="entry name" value="CRISPR-assoc_Cas3_HD"/>
</dbReference>
<gene>
    <name evidence="11" type="primary">cas3</name>
    <name evidence="11" type="ORF">OG398_06050</name>
</gene>
<organism evidence="11">
    <name type="scientific">Streptomyces sp. NBC_00008</name>
    <dbReference type="NCBI Taxonomy" id="2903610"/>
    <lineage>
        <taxon>Bacteria</taxon>
        <taxon>Bacillati</taxon>
        <taxon>Actinomycetota</taxon>
        <taxon>Actinomycetes</taxon>
        <taxon>Kitasatosporales</taxon>
        <taxon>Streptomycetaceae</taxon>
        <taxon>Streptomyces</taxon>
    </lineage>
</organism>
<dbReference type="GO" id="GO:0004518">
    <property type="term" value="F:nuclease activity"/>
    <property type="evidence" value="ECO:0007669"/>
    <property type="project" value="UniProtKB-KW"/>
</dbReference>
<dbReference type="NCBIfam" id="TIGR01596">
    <property type="entry name" value="cas3_HD"/>
    <property type="match status" value="1"/>
</dbReference>
<keyword evidence="6" id="KW-0378">Hydrolase</keyword>
<evidence type="ECO:0000256" key="6">
    <source>
        <dbReference type="ARBA" id="ARBA00022801"/>
    </source>
</evidence>
<evidence type="ECO:0000256" key="5">
    <source>
        <dbReference type="ARBA" id="ARBA00022741"/>
    </source>
</evidence>
<dbReference type="SUPFAM" id="SSF52540">
    <property type="entry name" value="P-loop containing nucleoside triphosphate hydrolases"/>
    <property type="match status" value="1"/>
</dbReference>
<dbReference type="InterPro" id="IPR006474">
    <property type="entry name" value="Helicase_Cas3_CRISPR-ass_core"/>
</dbReference>
<evidence type="ECO:0000259" key="10">
    <source>
        <dbReference type="PROSITE" id="PS51643"/>
    </source>
</evidence>
<dbReference type="InterPro" id="IPR054712">
    <property type="entry name" value="Cas3-like_dom"/>
</dbReference>
<evidence type="ECO:0000256" key="3">
    <source>
        <dbReference type="ARBA" id="ARBA00022722"/>
    </source>
</evidence>
<dbReference type="Pfam" id="PF18019">
    <property type="entry name" value="Cas3_HD"/>
    <property type="match status" value="1"/>
</dbReference>
<accession>A0AAU2VK32</accession>
<evidence type="ECO:0000256" key="9">
    <source>
        <dbReference type="ARBA" id="ARBA00023118"/>
    </source>
</evidence>
<dbReference type="GO" id="GO:0016787">
    <property type="term" value="F:hydrolase activity"/>
    <property type="evidence" value="ECO:0007669"/>
    <property type="project" value="UniProtKB-KW"/>
</dbReference>
<keyword evidence="4" id="KW-0479">Metal-binding</keyword>
<dbReference type="GO" id="GO:0005524">
    <property type="term" value="F:ATP binding"/>
    <property type="evidence" value="ECO:0007669"/>
    <property type="project" value="UniProtKB-KW"/>
</dbReference>
<protein>
    <submittedName>
        <fullName evidence="11">CRISPR-associated helicase Cas3</fullName>
    </submittedName>
</protein>
<dbReference type="InterPro" id="IPR038257">
    <property type="entry name" value="CRISPR-assoc_Cas3_HD_sf"/>
</dbReference>
<dbReference type="Gene3D" id="3.40.50.300">
    <property type="entry name" value="P-loop containing nucleotide triphosphate hydrolases"/>
    <property type="match status" value="2"/>
</dbReference>
<keyword evidence="7" id="KW-0347">Helicase</keyword>